<evidence type="ECO:0000256" key="10">
    <source>
        <dbReference type="ARBA" id="ARBA00041631"/>
    </source>
</evidence>
<comment type="similarity">
    <text evidence="2">Belongs to the MIF family.</text>
</comment>
<dbReference type="Pfam" id="PF01187">
    <property type="entry name" value="MIF"/>
    <property type="match status" value="1"/>
</dbReference>
<dbReference type="GO" id="GO:0005615">
    <property type="term" value="C:extracellular space"/>
    <property type="evidence" value="ECO:0007669"/>
    <property type="project" value="UniProtKB-KW"/>
</dbReference>
<dbReference type="GO" id="GO:0050178">
    <property type="term" value="F:phenylpyruvate tautomerase activity"/>
    <property type="evidence" value="ECO:0007669"/>
    <property type="project" value="UniProtKB-EC"/>
</dbReference>
<dbReference type="GO" id="GO:0004167">
    <property type="term" value="F:dopachrome isomerase activity"/>
    <property type="evidence" value="ECO:0007669"/>
    <property type="project" value="UniProtKB-EC"/>
</dbReference>
<dbReference type="AlphaFoldDB" id="A0A1W0X305"/>
<comment type="catalytic activity">
    <reaction evidence="7">
        <text>L-dopachrome = 5,6-dihydroxyindole-2-carboxylate</text>
        <dbReference type="Rhea" id="RHEA:13041"/>
        <dbReference type="ChEBI" id="CHEBI:16875"/>
        <dbReference type="ChEBI" id="CHEBI:57509"/>
        <dbReference type="EC" id="5.3.3.12"/>
    </reaction>
</comment>
<evidence type="ECO:0000313" key="14">
    <source>
        <dbReference type="Proteomes" id="UP000192578"/>
    </source>
</evidence>
<evidence type="ECO:0000313" key="13">
    <source>
        <dbReference type="EMBL" id="OQV21859.1"/>
    </source>
</evidence>
<dbReference type="SUPFAM" id="SSF55331">
    <property type="entry name" value="Tautomerase/MIF"/>
    <property type="match status" value="1"/>
</dbReference>
<keyword evidence="14" id="KW-1185">Reference proteome</keyword>
<proteinExistence type="inferred from homology"/>
<evidence type="ECO:0000256" key="11">
    <source>
        <dbReference type="ARBA" id="ARBA00041912"/>
    </source>
</evidence>
<keyword evidence="5" id="KW-0413">Isomerase</keyword>
<organism evidence="13 14">
    <name type="scientific">Hypsibius exemplaris</name>
    <name type="common">Freshwater tardigrade</name>
    <dbReference type="NCBI Taxonomy" id="2072580"/>
    <lineage>
        <taxon>Eukaryota</taxon>
        <taxon>Metazoa</taxon>
        <taxon>Ecdysozoa</taxon>
        <taxon>Tardigrada</taxon>
        <taxon>Eutardigrada</taxon>
        <taxon>Parachela</taxon>
        <taxon>Hypsibioidea</taxon>
        <taxon>Hypsibiidae</taxon>
        <taxon>Hypsibius</taxon>
    </lineage>
</organism>
<evidence type="ECO:0000256" key="2">
    <source>
        <dbReference type="ARBA" id="ARBA00005851"/>
    </source>
</evidence>
<evidence type="ECO:0000256" key="1">
    <source>
        <dbReference type="ARBA" id="ARBA00004613"/>
    </source>
</evidence>
<evidence type="ECO:0000256" key="6">
    <source>
        <dbReference type="ARBA" id="ARBA00036735"/>
    </source>
</evidence>
<evidence type="ECO:0000256" key="7">
    <source>
        <dbReference type="ARBA" id="ARBA00036823"/>
    </source>
</evidence>
<dbReference type="Gene3D" id="3.30.429.10">
    <property type="entry name" value="Macrophage Migration Inhibitory Factor"/>
    <property type="match status" value="1"/>
</dbReference>
<accession>A0A1W0X305</accession>
<dbReference type="EMBL" id="MTYJ01000020">
    <property type="protein sequence ID" value="OQV21859.1"/>
    <property type="molecule type" value="Genomic_DNA"/>
</dbReference>
<comment type="catalytic activity">
    <reaction evidence="6">
        <text>3-phenylpyruvate = enol-phenylpyruvate</text>
        <dbReference type="Rhea" id="RHEA:17097"/>
        <dbReference type="ChEBI" id="CHEBI:16815"/>
        <dbReference type="ChEBI" id="CHEBI:18005"/>
        <dbReference type="EC" id="5.3.2.1"/>
    </reaction>
</comment>
<comment type="subcellular location">
    <subcellularLocation>
        <location evidence="1">Secreted</location>
    </subcellularLocation>
</comment>
<comment type="caution">
    <text evidence="13">The sequence shown here is derived from an EMBL/GenBank/DDBJ whole genome shotgun (WGS) entry which is preliminary data.</text>
</comment>
<evidence type="ECO:0000256" key="8">
    <source>
        <dbReference type="ARBA" id="ARBA00038932"/>
    </source>
</evidence>
<gene>
    <name evidence="13" type="ORF">BV898_04073</name>
</gene>
<evidence type="ECO:0000256" key="9">
    <source>
        <dbReference type="ARBA" id="ARBA00039086"/>
    </source>
</evidence>
<reference evidence="14" key="1">
    <citation type="submission" date="2017-01" db="EMBL/GenBank/DDBJ databases">
        <title>Comparative genomics of anhydrobiosis in the tardigrade Hypsibius dujardini.</title>
        <authorList>
            <person name="Yoshida Y."/>
            <person name="Koutsovoulos G."/>
            <person name="Laetsch D."/>
            <person name="Stevens L."/>
            <person name="Kumar S."/>
            <person name="Horikawa D."/>
            <person name="Ishino K."/>
            <person name="Komine S."/>
            <person name="Tomita M."/>
            <person name="Blaxter M."/>
            <person name="Arakawa K."/>
        </authorList>
    </citation>
    <scope>NUCLEOTIDE SEQUENCE [LARGE SCALE GENOMIC DNA]</scope>
    <source>
        <strain evidence="14">Z151</strain>
    </source>
</reference>
<dbReference type="OrthoDB" id="255819at2759"/>
<dbReference type="Proteomes" id="UP000192578">
    <property type="component" value="Unassembled WGS sequence"/>
</dbReference>
<dbReference type="PANTHER" id="PTHR11954:SF6">
    <property type="entry name" value="MACROPHAGE MIGRATION INHIBITORY FACTOR"/>
    <property type="match status" value="1"/>
</dbReference>
<evidence type="ECO:0000256" key="4">
    <source>
        <dbReference type="ARBA" id="ARBA00022525"/>
    </source>
</evidence>
<keyword evidence="3" id="KW-0202">Cytokine</keyword>
<dbReference type="PANTHER" id="PTHR11954">
    <property type="entry name" value="D-DOPACHROME DECARBOXYLASE"/>
    <property type="match status" value="1"/>
</dbReference>
<evidence type="ECO:0000256" key="5">
    <source>
        <dbReference type="ARBA" id="ARBA00023235"/>
    </source>
</evidence>
<evidence type="ECO:0000256" key="3">
    <source>
        <dbReference type="ARBA" id="ARBA00022514"/>
    </source>
</evidence>
<sequence length="119" mass="12902">MPLLIIDTNLPRSKIPKTFVNDAAELIASIIKQDKKHVGVLVKTDLIIGVGGSEEPAALGKLQAINLLGGERNNQYTAPIFEFIEKTLGIKGDRFVLEFQAIEGSEVALNGKTLADYPK</sequence>
<dbReference type="GO" id="GO:0005125">
    <property type="term" value="F:cytokine activity"/>
    <property type="evidence" value="ECO:0007669"/>
    <property type="project" value="UniProtKB-KW"/>
</dbReference>
<dbReference type="EC" id="5.3.3.12" evidence="8"/>
<protein>
    <recommendedName>
        <fullName evidence="12">L-dopachrome isomerase</fullName>
        <ecNumber evidence="9">5.3.2.1</ecNumber>
        <ecNumber evidence="8">5.3.3.12</ecNumber>
    </recommendedName>
    <alternativeName>
        <fullName evidence="10">L-dopachrome tautomerase</fullName>
    </alternativeName>
    <alternativeName>
        <fullName evidence="11">Phenylpyruvate tautomerase</fullName>
    </alternativeName>
</protein>
<dbReference type="EC" id="5.3.2.1" evidence="9"/>
<name>A0A1W0X305_HYPEX</name>
<evidence type="ECO:0000256" key="12">
    <source>
        <dbReference type="ARBA" id="ARBA00042730"/>
    </source>
</evidence>
<dbReference type="InterPro" id="IPR014347">
    <property type="entry name" value="Tautomerase/MIF_sf"/>
</dbReference>
<dbReference type="InterPro" id="IPR001398">
    <property type="entry name" value="Macrophage_inhib_fac"/>
</dbReference>
<keyword evidence="4" id="KW-0964">Secreted</keyword>